<dbReference type="UniPathway" id="UPA00667"/>
<dbReference type="PIRSF" id="PIRSF026534">
    <property type="entry name" value="Endo_alpha-L-arabinosidase"/>
    <property type="match status" value="1"/>
</dbReference>
<protein>
    <submittedName>
        <fullName evidence="10">Extracellular endo-alpha-(1-&gt;5)-L-arabinanase 1</fullName>
    </submittedName>
</protein>
<feature type="site" description="Important for catalytic activity, responsible for pKa modulation of the active site Glu and correct orientation of both the proton donor and substrate" evidence="8">
    <location>
        <position position="175"/>
    </location>
</feature>
<dbReference type="Proteomes" id="UP000321532">
    <property type="component" value="Unassembled WGS sequence"/>
</dbReference>
<comment type="pathway">
    <text evidence="1 5">Glycan metabolism; L-arabinan degradation.</text>
</comment>
<dbReference type="InterPro" id="IPR050727">
    <property type="entry name" value="GH43_arabinanases"/>
</dbReference>
<reference evidence="10 11" key="1">
    <citation type="submission" date="2019-07" db="EMBL/GenBank/DDBJ databases">
        <title>Whole genome shotgun sequence of Adhaeribacter aerolatus NBRC 106133.</title>
        <authorList>
            <person name="Hosoyama A."/>
            <person name="Uohara A."/>
            <person name="Ohji S."/>
            <person name="Ichikawa N."/>
        </authorList>
    </citation>
    <scope>NUCLEOTIDE SEQUENCE [LARGE SCALE GENOMIC DNA]</scope>
    <source>
        <strain evidence="10 11">NBRC 106133</strain>
    </source>
</reference>
<dbReference type="PANTHER" id="PTHR43301:SF3">
    <property type="entry name" value="ARABINAN ENDO-1,5-ALPHA-L-ARABINOSIDASE A-RELATED"/>
    <property type="match status" value="1"/>
</dbReference>
<keyword evidence="4 5" id="KW-0326">Glycosidase</keyword>
<accession>A0A512ATD1</accession>
<name>A0A512ATD1_9BACT</name>
<dbReference type="InterPro" id="IPR006710">
    <property type="entry name" value="Glyco_hydro_43"/>
</dbReference>
<dbReference type="RefSeq" id="WP_146894981.1">
    <property type="nucleotide sequence ID" value="NZ_BJYS01000003.1"/>
</dbReference>
<organism evidence="10 11">
    <name type="scientific">Adhaeribacter aerolatus</name>
    <dbReference type="NCBI Taxonomy" id="670289"/>
    <lineage>
        <taxon>Bacteria</taxon>
        <taxon>Pseudomonadati</taxon>
        <taxon>Bacteroidota</taxon>
        <taxon>Cytophagia</taxon>
        <taxon>Cytophagales</taxon>
        <taxon>Hymenobacteraceae</taxon>
        <taxon>Adhaeribacter</taxon>
    </lineage>
</organism>
<dbReference type="CDD" id="cd18830">
    <property type="entry name" value="GH43_CjArb43A-like"/>
    <property type="match status" value="1"/>
</dbReference>
<feature type="active site" description="Proton acceptor" evidence="6">
    <location>
        <position position="55"/>
    </location>
</feature>
<dbReference type="EMBL" id="BJYS01000003">
    <property type="protein sequence ID" value="GEO02940.1"/>
    <property type="molecule type" value="Genomic_DNA"/>
</dbReference>
<dbReference type="GO" id="GO:0031222">
    <property type="term" value="P:arabinan catabolic process"/>
    <property type="evidence" value="ECO:0007669"/>
    <property type="project" value="UniProtKB-UniPathway"/>
</dbReference>
<feature type="binding site" evidence="7">
    <location>
        <begin position="172"/>
        <end position="175"/>
    </location>
    <ligand>
        <name>substrate</name>
    </ligand>
</feature>
<dbReference type="OrthoDB" id="9801455at2"/>
<keyword evidence="9" id="KW-0732">Signal</keyword>
<evidence type="ECO:0000256" key="5">
    <source>
        <dbReference type="PIRNR" id="PIRNR026534"/>
    </source>
</evidence>
<evidence type="ECO:0000256" key="7">
    <source>
        <dbReference type="PIRSR" id="PIRSR026534-2"/>
    </source>
</evidence>
<feature type="active site" description="Proton donor" evidence="6">
    <location>
        <position position="247"/>
    </location>
</feature>
<dbReference type="GO" id="GO:0046558">
    <property type="term" value="F:arabinan endo-1,5-alpha-L-arabinosidase activity"/>
    <property type="evidence" value="ECO:0007669"/>
    <property type="project" value="InterPro"/>
</dbReference>
<dbReference type="PANTHER" id="PTHR43301">
    <property type="entry name" value="ARABINAN ENDO-1,5-ALPHA-L-ARABINOSIDASE"/>
    <property type="match status" value="1"/>
</dbReference>
<sequence length="367" mass="41027">MKYKHLLFIPALAFVLQESQAQTTPPAGGQPPAPANQQPVQYEPNKLYKNIQVHDPVMIKQDDTYYLFCTGRGISVWSSKDMENWKRESPVFATAPEWALEAVPTFRNHIWAPDISYHNGKYYLYYSVSAFGKNTSAIGVATNTTLHPTDKDFKWVDHGKVIQSYPGKTNWNAIDPNIIADKSGTAWMSFGSFWDGLKLVKLSKDRLSIAEDSNKIPTIASRKKETGNVNPPAIGDNPVDAGGNAIEAPFIFKKDKYYYLFASIDYCCKGVNSTYKMIVGRAKEVQGPYLDKNGVSLSKGGGTLVLEGNKDWYGVGHNSVYTFDKKDYLVFHGYEAADNGKSKLRIETLTWAKDGWPVVNLQRSPNP</sequence>
<feature type="signal peptide" evidence="9">
    <location>
        <begin position="1"/>
        <end position="21"/>
    </location>
</feature>
<dbReference type="InterPro" id="IPR016840">
    <property type="entry name" value="Glyco_hydro_43_endo_a_Ara-ase"/>
</dbReference>
<evidence type="ECO:0000256" key="3">
    <source>
        <dbReference type="ARBA" id="ARBA00022801"/>
    </source>
</evidence>
<gene>
    <name evidence="10" type="primary">abnA</name>
    <name evidence="10" type="ORF">AAE02nite_06040</name>
</gene>
<dbReference type="SUPFAM" id="SSF75005">
    <property type="entry name" value="Arabinanase/levansucrase/invertase"/>
    <property type="match status" value="1"/>
</dbReference>
<evidence type="ECO:0000313" key="11">
    <source>
        <dbReference type="Proteomes" id="UP000321532"/>
    </source>
</evidence>
<dbReference type="Gene3D" id="2.115.10.20">
    <property type="entry name" value="Glycosyl hydrolase domain, family 43"/>
    <property type="match status" value="1"/>
</dbReference>
<comment type="caution">
    <text evidence="10">The sequence shown here is derived from an EMBL/GenBank/DDBJ whole genome shotgun (WGS) entry which is preliminary data.</text>
</comment>
<dbReference type="AlphaFoldDB" id="A0A512ATD1"/>
<keyword evidence="3 5" id="KW-0378">Hydrolase</keyword>
<evidence type="ECO:0000256" key="9">
    <source>
        <dbReference type="SAM" id="SignalP"/>
    </source>
</evidence>
<dbReference type="Pfam" id="PF04616">
    <property type="entry name" value="Glyco_hydro_43"/>
    <property type="match status" value="1"/>
</dbReference>
<evidence type="ECO:0000313" key="10">
    <source>
        <dbReference type="EMBL" id="GEO02940.1"/>
    </source>
</evidence>
<comment type="similarity">
    <text evidence="2 5">Belongs to the glycosyl hydrolase 43 family.</text>
</comment>
<evidence type="ECO:0000256" key="6">
    <source>
        <dbReference type="PIRSR" id="PIRSR026534-1"/>
    </source>
</evidence>
<evidence type="ECO:0000256" key="8">
    <source>
        <dbReference type="PIRSR" id="PIRSR026534-3"/>
    </source>
</evidence>
<evidence type="ECO:0000256" key="2">
    <source>
        <dbReference type="ARBA" id="ARBA00009865"/>
    </source>
</evidence>
<dbReference type="InterPro" id="IPR023296">
    <property type="entry name" value="Glyco_hydro_beta-prop_sf"/>
</dbReference>
<feature type="site" description="Important for substrate recognition" evidence="8">
    <location>
        <position position="317"/>
    </location>
</feature>
<feature type="binding site" evidence="7">
    <location>
        <position position="55"/>
    </location>
    <ligand>
        <name>substrate</name>
    </ligand>
</feature>
<feature type="binding site" evidence="7">
    <location>
        <begin position="192"/>
        <end position="194"/>
    </location>
    <ligand>
        <name>substrate</name>
    </ligand>
</feature>
<proteinExistence type="inferred from homology"/>
<evidence type="ECO:0000256" key="1">
    <source>
        <dbReference type="ARBA" id="ARBA00004834"/>
    </source>
</evidence>
<feature type="binding site" evidence="7">
    <location>
        <position position="132"/>
    </location>
    <ligand>
        <name>substrate</name>
    </ligand>
</feature>
<feature type="chain" id="PRO_5021725183" evidence="9">
    <location>
        <begin position="22"/>
        <end position="367"/>
    </location>
</feature>
<keyword evidence="11" id="KW-1185">Reference proteome</keyword>
<evidence type="ECO:0000256" key="4">
    <source>
        <dbReference type="ARBA" id="ARBA00023295"/>
    </source>
</evidence>